<evidence type="ECO:0000313" key="7">
    <source>
        <dbReference type="Proteomes" id="UP000242146"/>
    </source>
</evidence>
<evidence type="ECO:0000256" key="1">
    <source>
        <dbReference type="ARBA" id="ARBA00022723"/>
    </source>
</evidence>
<evidence type="ECO:0000256" key="3">
    <source>
        <dbReference type="ARBA" id="ARBA00022833"/>
    </source>
</evidence>
<dbReference type="Pfam" id="PF25327">
    <property type="entry name" value="UBL_ZFAND1"/>
    <property type="match status" value="1"/>
</dbReference>
<gene>
    <name evidence="6" type="ORF">DM01DRAFT_1337001</name>
</gene>
<dbReference type="PROSITE" id="PS51039">
    <property type="entry name" value="ZF_AN1"/>
    <property type="match status" value="2"/>
</dbReference>
<feature type="domain" description="AN1-type" evidence="5">
    <location>
        <begin position="4"/>
        <end position="52"/>
    </location>
</feature>
<dbReference type="InterPro" id="IPR000058">
    <property type="entry name" value="Znf_AN1"/>
</dbReference>
<keyword evidence="1" id="KW-0479">Metal-binding</keyword>
<dbReference type="Proteomes" id="UP000242146">
    <property type="component" value="Unassembled WGS sequence"/>
</dbReference>
<dbReference type="AlphaFoldDB" id="A0A1X2GEM9"/>
<evidence type="ECO:0000259" key="5">
    <source>
        <dbReference type="PROSITE" id="PS51039"/>
    </source>
</evidence>
<organism evidence="6 7">
    <name type="scientific">Hesseltinella vesiculosa</name>
    <dbReference type="NCBI Taxonomy" id="101127"/>
    <lineage>
        <taxon>Eukaryota</taxon>
        <taxon>Fungi</taxon>
        <taxon>Fungi incertae sedis</taxon>
        <taxon>Mucoromycota</taxon>
        <taxon>Mucoromycotina</taxon>
        <taxon>Mucoromycetes</taxon>
        <taxon>Mucorales</taxon>
        <taxon>Cunninghamellaceae</taxon>
        <taxon>Hesseltinella</taxon>
    </lineage>
</organism>
<dbReference type="InterPro" id="IPR035896">
    <property type="entry name" value="AN1-like_Znf"/>
</dbReference>
<feature type="domain" description="AN1-type" evidence="5">
    <location>
        <begin position="95"/>
        <end position="145"/>
    </location>
</feature>
<keyword evidence="7" id="KW-1185">Reference proteome</keyword>
<dbReference type="GO" id="GO:0005737">
    <property type="term" value="C:cytoplasm"/>
    <property type="evidence" value="ECO:0007669"/>
    <property type="project" value="TreeGrafter"/>
</dbReference>
<dbReference type="SUPFAM" id="SSF118310">
    <property type="entry name" value="AN1-like Zinc finger"/>
    <property type="match status" value="2"/>
</dbReference>
<keyword evidence="3" id="KW-0862">Zinc</keyword>
<dbReference type="PANTHER" id="PTHR14677:SF20">
    <property type="entry name" value="ZINC FINGER AN1-TYPE CONTAINING 2A-RELATED"/>
    <property type="match status" value="1"/>
</dbReference>
<dbReference type="Gene3D" id="4.10.1110.10">
    <property type="entry name" value="AN1-like Zinc finger"/>
    <property type="match status" value="2"/>
</dbReference>
<accession>A0A1X2GEM9</accession>
<dbReference type="SMART" id="SM00154">
    <property type="entry name" value="ZnF_AN1"/>
    <property type="match status" value="2"/>
</dbReference>
<keyword evidence="2 4" id="KW-0863">Zinc-finger</keyword>
<proteinExistence type="predicted"/>
<evidence type="ECO:0000313" key="6">
    <source>
        <dbReference type="EMBL" id="ORX52013.1"/>
    </source>
</evidence>
<comment type="caution">
    <text evidence="6">The sequence shown here is derived from an EMBL/GenBank/DDBJ whole genome shotgun (WGS) entry which is preliminary data.</text>
</comment>
<evidence type="ECO:0000256" key="4">
    <source>
        <dbReference type="PROSITE-ProRule" id="PRU00449"/>
    </source>
</evidence>
<dbReference type="OrthoDB" id="431929at2759"/>
<sequence length="298" mass="33477">MELPQLGKHCTLSSCQSLDFLPVACPFCREVYCGDHRLPATHGCIQWNNYDKKVTTCPECQQLVFNEHQSQDETLKAHQASQCRLHLYPSSASSKTKPCSCQVQGCHDLDPHIGPAHCNGCGRDYCLRHRYPAVHDCASLKVDVKDQRRAQAQEKLAKTFTPTFTASSPPIKMTKKTSVTNPKIELMKIKAKAKGLGSVPMASRLYVHVQFPNESRQSTQPMYLDKYNRAGKTLDLLTDYAHIKNNNHTLPPDHPERLVLNYQHQDQAPVCLDLSKTLEEQVENVSTIILTHQGLSSS</sequence>
<dbReference type="EMBL" id="MCGT01000019">
    <property type="protein sequence ID" value="ORX52013.1"/>
    <property type="molecule type" value="Genomic_DNA"/>
</dbReference>
<dbReference type="InterPro" id="IPR057358">
    <property type="entry name" value="UBL_ZFAND1-like"/>
</dbReference>
<dbReference type="PANTHER" id="PTHR14677">
    <property type="entry name" value="ARSENITE INDUCUBLE RNA ASSOCIATED PROTEIN AIP-1-RELATED"/>
    <property type="match status" value="1"/>
</dbReference>
<protein>
    <recommendedName>
        <fullName evidence="5">AN1-type domain-containing protein</fullName>
    </recommendedName>
</protein>
<evidence type="ECO:0000256" key="2">
    <source>
        <dbReference type="ARBA" id="ARBA00022771"/>
    </source>
</evidence>
<dbReference type="GO" id="GO:0008270">
    <property type="term" value="F:zinc ion binding"/>
    <property type="evidence" value="ECO:0007669"/>
    <property type="project" value="UniProtKB-KW"/>
</dbReference>
<name>A0A1X2GEM9_9FUNG</name>
<dbReference type="STRING" id="101127.A0A1X2GEM9"/>
<reference evidence="6 7" key="1">
    <citation type="submission" date="2016-07" db="EMBL/GenBank/DDBJ databases">
        <title>Pervasive Adenine N6-methylation of Active Genes in Fungi.</title>
        <authorList>
            <consortium name="DOE Joint Genome Institute"/>
            <person name="Mondo S.J."/>
            <person name="Dannebaum R.O."/>
            <person name="Kuo R.C."/>
            <person name="Labutti K."/>
            <person name="Haridas S."/>
            <person name="Kuo A."/>
            <person name="Salamov A."/>
            <person name="Ahrendt S.R."/>
            <person name="Lipzen A."/>
            <person name="Sullivan W."/>
            <person name="Andreopoulos W.B."/>
            <person name="Clum A."/>
            <person name="Lindquist E."/>
            <person name="Daum C."/>
            <person name="Ramamoorthy G.K."/>
            <person name="Gryganskyi A."/>
            <person name="Culley D."/>
            <person name="Magnuson J.K."/>
            <person name="James T.Y."/>
            <person name="O'Malley M.A."/>
            <person name="Stajich J.E."/>
            <person name="Spatafora J.W."/>
            <person name="Visel A."/>
            <person name="Grigoriev I.V."/>
        </authorList>
    </citation>
    <scope>NUCLEOTIDE SEQUENCE [LARGE SCALE GENOMIC DNA]</scope>
    <source>
        <strain evidence="6 7">NRRL 3301</strain>
    </source>
</reference>
<dbReference type="Pfam" id="PF01428">
    <property type="entry name" value="zf-AN1"/>
    <property type="match status" value="2"/>
</dbReference>